<reference evidence="3" key="1">
    <citation type="submission" date="2015-04" db="UniProtKB">
        <authorList>
            <consortium name="EnsemblPlants"/>
        </authorList>
    </citation>
    <scope>IDENTIFICATION</scope>
</reference>
<sequence length="327" mass="36742">MEPVSLVGTLVAIAGQIVQLAKTAKRNRRKCDQLKERVELIEHFLRQLSKLQWTPDPATTTMLQRLQDALRCGERLVQSCQRRKKGWNRLNVFSGHQKSGEFADLHKRISNIMQLFHISNRILSLSMNNERFFMNVLDKLLQNGACERLPHDQKEDLKASIRNLTNCEHYVTRSEKGSGIDKDGAASSTPLSPGGGGRGWHPGNDEITSIAQDIVAEAETVKHNKDEAQWLARLAQEVVYLMQDPQAPLILKHSYASRLKDDLKEALETIRSKDMHRTIPAMMHCGGGGYGGPAGGRYSKLHAIEICKVGYKIEYCLQVLPLVIINT</sequence>
<accession>A0A0E0MI16</accession>
<dbReference type="Pfam" id="PF22215">
    <property type="entry name" value="MLKL_N"/>
    <property type="match status" value="1"/>
</dbReference>
<dbReference type="Proteomes" id="UP000026962">
    <property type="component" value="Chromosome 11"/>
</dbReference>
<evidence type="ECO:0000256" key="1">
    <source>
        <dbReference type="SAM" id="MobiDB-lite"/>
    </source>
</evidence>
<dbReference type="GO" id="GO:0007166">
    <property type="term" value="P:cell surface receptor signaling pathway"/>
    <property type="evidence" value="ECO:0007669"/>
    <property type="project" value="InterPro"/>
</dbReference>
<dbReference type="PANTHER" id="PTHR35832">
    <property type="entry name" value="OS12G0248400 PROTEIN-RELATED"/>
    <property type="match status" value="1"/>
</dbReference>
<name>A0A0E0MI16_ORYPU</name>
<dbReference type="HOGENOM" id="CLU_850962_0_0_1"/>
<dbReference type="AlphaFoldDB" id="A0A0E0MI16"/>
<keyword evidence="4" id="KW-1185">Reference proteome</keyword>
<dbReference type="Gramene" id="OPUNC11G18870.1">
    <property type="protein sequence ID" value="OPUNC11G18870.1"/>
    <property type="gene ID" value="OPUNC11G18870"/>
</dbReference>
<organism evidence="3">
    <name type="scientific">Oryza punctata</name>
    <name type="common">Red rice</name>
    <dbReference type="NCBI Taxonomy" id="4537"/>
    <lineage>
        <taxon>Eukaryota</taxon>
        <taxon>Viridiplantae</taxon>
        <taxon>Streptophyta</taxon>
        <taxon>Embryophyta</taxon>
        <taxon>Tracheophyta</taxon>
        <taxon>Spermatophyta</taxon>
        <taxon>Magnoliopsida</taxon>
        <taxon>Liliopsida</taxon>
        <taxon>Poales</taxon>
        <taxon>Poaceae</taxon>
        <taxon>BOP clade</taxon>
        <taxon>Oryzoideae</taxon>
        <taxon>Oryzeae</taxon>
        <taxon>Oryzinae</taxon>
        <taxon>Oryza</taxon>
    </lineage>
</organism>
<evidence type="ECO:0000259" key="2">
    <source>
        <dbReference type="Pfam" id="PF22215"/>
    </source>
</evidence>
<dbReference type="OMA" id="HRTIPAM"/>
<feature type="domain" description="Mixed lineage kinase" evidence="2">
    <location>
        <begin position="7"/>
        <end position="115"/>
    </location>
</feature>
<dbReference type="InterPro" id="IPR054000">
    <property type="entry name" value="MLKL_N"/>
</dbReference>
<dbReference type="CDD" id="cd21037">
    <property type="entry name" value="MLKL_NTD"/>
    <property type="match status" value="1"/>
</dbReference>
<dbReference type="InterPro" id="IPR036537">
    <property type="entry name" value="Adaptor_Cbl_N_dom_sf"/>
</dbReference>
<feature type="region of interest" description="Disordered" evidence="1">
    <location>
        <begin position="175"/>
        <end position="203"/>
    </location>
</feature>
<dbReference type="Gene3D" id="1.20.930.20">
    <property type="entry name" value="Adaptor protein Cbl, N-terminal domain"/>
    <property type="match status" value="1"/>
</dbReference>
<feature type="compositionally biased region" description="Basic and acidic residues" evidence="1">
    <location>
        <begin position="175"/>
        <end position="184"/>
    </location>
</feature>
<dbReference type="PANTHER" id="PTHR35832:SF10">
    <property type="entry name" value="OS06G0314501 PROTEIN"/>
    <property type="match status" value="1"/>
</dbReference>
<proteinExistence type="predicted"/>
<dbReference type="EnsemblPlants" id="OPUNC11G18870.1">
    <property type="protein sequence ID" value="OPUNC11G18870.1"/>
    <property type="gene ID" value="OPUNC11G18870"/>
</dbReference>
<reference evidence="3" key="2">
    <citation type="submission" date="2018-05" db="EMBL/GenBank/DDBJ databases">
        <title>OpunRS2 (Oryza punctata Reference Sequence Version 2).</title>
        <authorList>
            <person name="Zhang J."/>
            <person name="Kudrna D."/>
            <person name="Lee S."/>
            <person name="Talag J."/>
            <person name="Welchert J."/>
            <person name="Wing R.A."/>
        </authorList>
    </citation>
    <scope>NUCLEOTIDE SEQUENCE [LARGE SCALE GENOMIC DNA]</scope>
</reference>
<dbReference type="eggNOG" id="ENOG502R482">
    <property type="taxonomic scope" value="Eukaryota"/>
</dbReference>
<evidence type="ECO:0000313" key="3">
    <source>
        <dbReference type="EnsemblPlants" id="OPUNC11G18870.1"/>
    </source>
</evidence>
<protein>
    <recommendedName>
        <fullName evidence="2">Mixed lineage kinase domain-containing protein</fullName>
    </recommendedName>
</protein>
<dbReference type="InterPro" id="IPR059179">
    <property type="entry name" value="MLKL-like_MCAfunc"/>
</dbReference>
<evidence type="ECO:0000313" key="4">
    <source>
        <dbReference type="Proteomes" id="UP000026962"/>
    </source>
</evidence>